<dbReference type="InterPro" id="IPR011990">
    <property type="entry name" value="TPR-like_helical_dom_sf"/>
</dbReference>
<dbReference type="Pfam" id="PF13401">
    <property type="entry name" value="AAA_22"/>
    <property type="match status" value="1"/>
</dbReference>
<dbReference type="SUPFAM" id="SSF52540">
    <property type="entry name" value="P-loop containing nucleoside triphosphate hydrolases"/>
    <property type="match status" value="1"/>
</dbReference>
<dbReference type="Pfam" id="PF25873">
    <property type="entry name" value="WHD_MalT"/>
    <property type="match status" value="1"/>
</dbReference>
<dbReference type="InterPro" id="IPR001867">
    <property type="entry name" value="OmpR/PhoB-type_DNA-bd"/>
</dbReference>
<dbReference type="RefSeq" id="WP_166280743.1">
    <property type="nucleotide sequence ID" value="NZ_JAANNP010000003.1"/>
</dbReference>
<dbReference type="InterPro" id="IPR016032">
    <property type="entry name" value="Sig_transdc_resp-reg_C-effctor"/>
</dbReference>
<evidence type="ECO:0000256" key="5">
    <source>
        <dbReference type="PROSITE-ProRule" id="PRU01091"/>
    </source>
</evidence>
<feature type="compositionally biased region" description="Basic and acidic residues" evidence="6">
    <location>
        <begin position="1"/>
        <end position="13"/>
    </location>
</feature>
<keyword evidence="4" id="KW-0804">Transcription</keyword>
<dbReference type="PANTHER" id="PTHR35807:SF1">
    <property type="entry name" value="TRANSCRIPTIONAL REGULATOR REDD"/>
    <property type="match status" value="1"/>
</dbReference>
<evidence type="ECO:0000256" key="2">
    <source>
        <dbReference type="ARBA" id="ARBA00023015"/>
    </source>
</evidence>
<dbReference type="InterPro" id="IPR027417">
    <property type="entry name" value="P-loop_NTPase"/>
</dbReference>
<evidence type="ECO:0000256" key="3">
    <source>
        <dbReference type="ARBA" id="ARBA00023125"/>
    </source>
</evidence>
<dbReference type="InterPro" id="IPR036388">
    <property type="entry name" value="WH-like_DNA-bd_sf"/>
</dbReference>
<dbReference type="InterPro" id="IPR059106">
    <property type="entry name" value="WHD_MalT"/>
</dbReference>
<feature type="domain" description="OmpR/PhoB-type" evidence="7">
    <location>
        <begin position="696"/>
        <end position="803"/>
    </location>
</feature>
<organism evidence="8 9">
    <name type="scientific">Motilibacter deserti</name>
    <dbReference type="NCBI Taxonomy" id="2714956"/>
    <lineage>
        <taxon>Bacteria</taxon>
        <taxon>Bacillati</taxon>
        <taxon>Actinomycetota</taxon>
        <taxon>Actinomycetes</taxon>
        <taxon>Motilibacterales</taxon>
        <taxon>Motilibacteraceae</taxon>
        <taxon>Motilibacter</taxon>
    </lineage>
</organism>
<evidence type="ECO:0000256" key="1">
    <source>
        <dbReference type="ARBA" id="ARBA00005820"/>
    </source>
</evidence>
<dbReference type="InterPro" id="IPR051677">
    <property type="entry name" value="AfsR-DnrI-RedD_regulator"/>
</dbReference>
<feature type="DNA-binding region" description="OmpR/PhoB-type" evidence="5">
    <location>
        <begin position="696"/>
        <end position="803"/>
    </location>
</feature>
<dbReference type="Gene3D" id="3.40.50.300">
    <property type="entry name" value="P-loop containing nucleotide triphosphate hydrolases"/>
    <property type="match status" value="1"/>
</dbReference>
<dbReference type="Gene3D" id="1.10.10.10">
    <property type="entry name" value="Winged helix-like DNA-binding domain superfamily/Winged helix DNA-binding domain"/>
    <property type="match status" value="1"/>
</dbReference>
<feature type="region of interest" description="Disordered" evidence="6">
    <location>
        <begin position="940"/>
        <end position="978"/>
    </location>
</feature>
<dbReference type="PROSITE" id="PS51755">
    <property type="entry name" value="OMPR_PHOB"/>
    <property type="match status" value="1"/>
</dbReference>
<evidence type="ECO:0000256" key="6">
    <source>
        <dbReference type="SAM" id="MobiDB-lite"/>
    </source>
</evidence>
<keyword evidence="2" id="KW-0805">Transcription regulation</keyword>
<evidence type="ECO:0000313" key="9">
    <source>
        <dbReference type="Proteomes" id="UP000800981"/>
    </source>
</evidence>
<keyword evidence="9" id="KW-1185">Reference proteome</keyword>
<dbReference type="SMART" id="SM00382">
    <property type="entry name" value="AAA"/>
    <property type="match status" value="1"/>
</dbReference>
<protein>
    <submittedName>
        <fullName evidence="8">AAA family ATPase</fullName>
    </submittedName>
</protein>
<gene>
    <name evidence="8" type="ORF">G9H71_08485</name>
</gene>
<dbReference type="SMART" id="SM01043">
    <property type="entry name" value="BTAD"/>
    <property type="match status" value="1"/>
</dbReference>
<comment type="similarity">
    <text evidence="1">Belongs to the AfsR/DnrI/RedD regulatory family.</text>
</comment>
<name>A0ABX0GVT7_9ACTN</name>
<sequence length="998" mass="107111">MDPPSPHEGDRGGARSPLVPHAKLRPPAATGLRRGRLDRVLQAAWQHPLTLVWGPAGSGKTTLLAQFAAAVEDPIVWYRLDAEDTDPSVLLAHLGIAFASALDNGADGPGPRRTWSSLEEAVEELDRAALDRGLLLLDDLDAVYGTDSERLLDRLIDYAPRWLGLVAASRRLPQWNLSRRRVSGQLLEVSQEQLRFRASEVEQLYRDLYGVRLPPEDLAQLARQTEGWAAALQLFHLATRNQPPEDRQAMLAGLPTRLRSVREYLAQNVLRHLPAQLRNFLVETAVLGRLTETLCDQFLGRTGSLAVLEELEQRQIFILRLEDGASFRYHEILRRYLEGVLLDTVGEQGVRERFLRAGQLLEGEGYVGDALTAYCRCAHWEGARRLSHDAQPGDDAASEAAPASLVDSDPWVALNVARQRVLLGQWNGALGSYRRAEALFGGTSAAALCRREAVSLSAWTSRVALTGPDWTGRLRRALVADPSAAASTLPAQPTPGDLVAAACGSLLAGSAEEALALLARLAPEPRTGVGAAVVLLRAVAAAFLPGAPADPSLVERPAGLDPEATPWIARLGRAATALSATPAGIEDARAEAERLEADGDEWGSALAHYWLGRGLAGAGRPVGPHFLLARDRFLRLDAPVLALWAQAGHALSVDGPAARSAAEEVERLAHRLRVHAAAVVSAGRGSIPATRRPVPGAVPHAPERRVVVRCLGGFELSVDGRTLDVVELKPRARSVLRLLCAQADHGVHVETLLDALWPDLEPAPGKRSLQVAVSSVRRALLEVAGAGADAWLRRDGEAYRLLLPAGAEVDVVRFTQLAAHARTVDAPPQRRRESLQAAVAAYAGDLLPEEGPVDWVVERRRQLQAEATALSRALVAACLQLGDVPGAVDACERGLEIDRYDDALWRSLIAGREELGDPAGLARARAGYAHVLADLGIPGPSAPVAGSGRPKGQEPAPEAARKPHEAGRPWDGRAAPCLDEPLADRVRDGVGAVPQLQP</sequence>
<evidence type="ECO:0000259" key="7">
    <source>
        <dbReference type="PROSITE" id="PS51755"/>
    </source>
</evidence>
<keyword evidence="3 5" id="KW-0238">DNA-binding</keyword>
<accession>A0ABX0GVT7</accession>
<dbReference type="Pfam" id="PF03704">
    <property type="entry name" value="BTAD"/>
    <property type="match status" value="1"/>
</dbReference>
<dbReference type="EMBL" id="JAANNP010000003">
    <property type="protein sequence ID" value="NHC13816.1"/>
    <property type="molecule type" value="Genomic_DNA"/>
</dbReference>
<evidence type="ECO:0000256" key="4">
    <source>
        <dbReference type="ARBA" id="ARBA00023163"/>
    </source>
</evidence>
<dbReference type="InterPro" id="IPR003593">
    <property type="entry name" value="AAA+_ATPase"/>
</dbReference>
<dbReference type="InterPro" id="IPR049945">
    <property type="entry name" value="AAA_22"/>
</dbReference>
<dbReference type="SUPFAM" id="SSF46894">
    <property type="entry name" value="C-terminal effector domain of the bipartite response regulators"/>
    <property type="match status" value="1"/>
</dbReference>
<dbReference type="Gene3D" id="1.25.40.10">
    <property type="entry name" value="Tetratricopeptide repeat domain"/>
    <property type="match status" value="1"/>
</dbReference>
<comment type="caution">
    <text evidence="8">The sequence shown here is derived from an EMBL/GenBank/DDBJ whole genome shotgun (WGS) entry which is preliminary data.</text>
</comment>
<evidence type="ECO:0000313" key="8">
    <source>
        <dbReference type="EMBL" id="NHC13816.1"/>
    </source>
</evidence>
<dbReference type="PANTHER" id="PTHR35807">
    <property type="entry name" value="TRANSCRIPTIONAL REGULATOR REDD-RELATED"/>
    <property type="match status" value="1"/>
</dbReference>
<dbReference type="SUPFAM" id="SSF48452">
    <property type="entry name" value="TPR-like"/>
    <property type="match status" value="1"/>
</dbReference>
<feature type="compositionally biased region" description="Basic and acidic residues" evidence="6">
    <location>
        <begin position="959"/>
        <end position="971"/>
    </location>
</feature>
<proteinExistence type="inferred from homology"/>
<dbReference type="InterPro" id="IPR005158">
    <property type="entry name" value="BTAD"/>
</dbReference>
<dbReference type="Proteomes" id="UP000800981">
    <property type="component" value="Unassembled WGS sequence"/>
</dbReference>
<feature type="region of interest" description="Disordered" evidence="6">
    <location>
        <begin position="1"/>
        <end position="29"/>
    </location>
</feature>
<reference evidence="8 9" key="1">
    <citation type="submission" date="2020-03" db="EMBL/GenBank/DDBJ databases">
        <title>Two novel Motilibacter sp.</title>
        <authorList>
            <person name="Liu S."/>
        </authorList>
    </citation>
    <scope>NUCLEOTIDE SEQUENCE [LARGE SCALE GENOMIC DNA]</scope>
    <source>
        <strain evidence="8 9">E257</strain>
    </source>
</reference>